<dbReference type="EMBL" id="LVYD01000042">
    <property type="protein sequence ID" value="OQP64245.1"/>
    <property type="molecule type" value="Genomic_DNA"/>
</dbReference>
<dbReference type="InterPro" id="IPR012349">
    <property type="entry name" value="Split_barrel_FMN-bd"/>
</dbReference>
<evidence type="ECO:0000313" key="2">
    <source>
        <dbReference type="Proteomes" id="UP000192796"/>
    </source>
</evidence>
<dbReference type="AlphaFoldDB" id="A0A1V9G0T8"/>
<protein>
    <recommendedName>
        <fullName evidence="3">Pyridoxamine 5'-phosphate oxidase putative domain-containing protein</fullName>
    </recommendedName>
</protein>
<accession>A0A1V9G0T8</accession>
<name>A0A1V9G0T8_9BACT</name>
<gene>
    <name evidence="1" type="ORF">A3860_19910</name>
</gene>
<dbReference type="RefSeq" id="WP_081146860.1">
    <property type="nucleotide sequence ID" value="NZ_LVYD01000042.1"/>
</dbReference>
<sequence>MNTPSYISILSQPLAFWIANCNANNVPEVVRCYGVAPIDSPEQLTIFIPEIWSAQFVANLGAGKKVTLSGTSVPTYESYQYKGEFLSIRACTEDEMVYQHQYMDKFSDEVEKIGLPKLMCYNAFFHQPSLAVTFRLMEVFDQAPHKGTGIQLNKREATNE</sequence>
<dbReference type="STRING" id="1703345.A3860_19910"/>
<evidence type="ECO:0000313" key="1">
    <source>
        <dbReference type="EMBL" id="OQP64245.1"/>
    </source>
</evidence>
<keyword evidence="2" id="KW-1185">Reference proteome</keyword>
<reference evidence="1 2" key="1">
    <citation type="submission" date="2016-03" db="EMBL/GenBank/DDBJ databases">
        <title>Niastella vici sp. nov., isolated from farmland soil.</title>
        <authorList>
            <person name="Chen L."/>
            <person name="Wang D."/>
            <person name="Yang S."/>
            <person name="Wang G."/>
        </authorList>
    </citation>
    <scope>NUCLEOTIDE SEQUENCE [LARGE SCALE GENOMIC DNA]</scope>
    <source>
        <strain evidence="1 2">DJ57</strain>
    </source>
</reference>
<dbReference type="OrthoDB" id="1210035at2"/>
<organism evidence="1 2">
    <name type="scientific">Niastella vici</name>
    <dbReference type="NCBI Taxonomy" id="1703345"/>
    <lineage>
        <taxon>Bacteria</taxon>
        <taxon>Pseudomonadati</taxon>
        <taxon>Bacteroidota</taxon>
        <taxon>Chitinophagia</taxon>
        <taxon>Chitinophagales</taxon>
        <taxon>Chitinophagaceae</taxon>
        <taxon>Niastella</taxon>
    </lineage>
</organism>
<comment type="caution">
    <text evidence="1">The sequence shown here is derived from an EMBL/GenBank/DDBJ whole genome shotgun (WGS) entry which is preliminary data.</text>
</comment>
<proteinExistence type="predicted"/>
<dbReference type="Gene3D" id="2.30.110.10">
    <property type="entry name" value="Electron Transport, Fmn-binding Protein, Chain A"/>
    <property type="match status" value="1"/>
</dbReference>
<evidence type="ECO:0008006" key="3">
    <source>
        <dbReference type="Google" id="ProtNLM"/>
    </source>
</evidence>
<dbReference type="Proteomes" id="UP000192796">
    <property type="component" value="Unassembled WGS sequence"/>
</dbReference>